<keyword evidence="7 15" id="KW-0067">ATP-binding</keyword>
<dbReference type="Gene3D" id="3.40.50.300">
    <property type="entry name" value="P-loop containing nucleotide triphosphate hydrolases"/>
    <property type="match status" value="1"/>
</dbReference>
<dbReference type="InterPro" id="IPR027417">
    <property type="entry name" value="P-loop_NTPase"/>
</dbReference>
<dbReference type="CDD" id="cd18809">
    <property type="entry name" value="SF1_C_RecD"/>
    <property type="match status" value="1"/>
</dbReference>
<evidence type="ECO:0000256" key="13">
    <source>
        <dbReference type="ARBA" id="ARBA00023242"/>
    </source>
</evidence>
<dbReference type="GO" id="GO:0005739">
    <property type="term" value="C:mitochondrion"/>
    <property type="evidence" value="ECO:0007669"/>
    <property type="project" value="UniProtKB-SubCell"/>
</dbReference>
<accession>A0A3A2ZL16</accession>
<comment type="subunit">
    <text evidence="15">Monomer.</text>
</comment>
<keyword evidence="19" id="KW-1185">Reference proteome</keyword>
<sequence>MFHRATKEHTSGFPKPLQSNPARGNEIVQPKPASPSKGVKRKLEMANSGNSTLGSLHSEVYFEEDDFSDDDELDFNKPDPIIVPKKFEPPEPARKGHIEYPNTNGVSLSPPSSPKQEPATRNGDGGDIKYPDLPPIPDDEPPPSTIQYPWSSSPPSHFQQPPPKRRTLPWKKQEELDAQNHQKAENNRSFTTPARPKQTLPWNKSASAIKEEQKELRRQYKNQKEDANSRKHQPRTKIASIFLSDEQRGVLEAVANQGKSIFFTGSAGTGKSVLMREIISTLRKKYDREKDRVAITASTGLAACNIEGVTLHSFAGIGLGKDPVPELVKKIKRNQKARNRWLRTKILIIDEVSMVDGDLFDKLEEIARRIRNNGRPFGGIQLVVTGDFFQLPPVPEGNNREAKFAFSAATWNTCIQHTILLTHVFRQKDPQFAEMLNEMRLGKISPRTIEAFKQLSRPLDFHDSLEATELFPTRAEVENANSARMGRLSGETMTFNSVDSGTIQDIQMRDRLLANCMAPPTIHLKKGAQVMLIKNMEDTLVNGSIGRVVAFMDEATYGFYTENEYEFAGDGDLSDDERASRARKKIKSMINKDGGIVASKKWPLVCFVLPDGTERHLLCHPETWKIELPNGEVQAQRQQIPLILAWALSIHKAQGQTLQRVKVDLGRVFEKGQAYVALSRATSQAGLQITRFDARKVMVHPKVVDFYSNLTSISQVLKSKKSSSTQKPDSEFDDDLDDESLAHIYG</sequence>
<dbReference type="GO" id="GO:0005730">
    <property type="term" value="C:nucleolus"/>
    <property type="evidence" value="ECO:0007669"/>
    <property type="project" value="UniProtKB-SubCell"/>
</dbReference>
<protein>
    <recommendedName>
        <fullName evidence="15">ATP-dependent DNA helicase PIF1</fullName>
        <ecNumber evidence="15">5.6.2.3</ecNumber>
    </recommendedName>
    <alternativeName>
        <fullName evidence="15">DNA 5'-3' helicase PIF1</fullName>
    </alternativeName>
    <alternativeName>
        <fullName evidence="15">DNA repair and recombination helicase PIF1</fullName>
    </alternativeName>
</protein>
<dbReference type="SUPFAM" id="SSF52540">
    <property type="entry name" value="P-loop containing nucleoside triphosphate hydrolases"/>
    <property type="match status" value="2"/>
</dbReference>
<dbReference type="EC" id="5.6.2.3" evidence="15"/>
<evidence type="ECO:0000256" key="6">
    <source>
        <dbReference type="ARBA" id="ARBA00022806"/>
    </source>
</evidence>
<name>A0A3A2ZL16_9EURO</name>
<dbReference type="Pfam" id="PF05970">
    <property type="entry name" value="PIF1"/>
    <property type="match status" value="1"/>
</dbReference>
<dbReference type="InterPro" id="IPR010285">
    <property type="entry name" value="DNA_helicase_pif1-like_DEAD"/>
</dbReference>
<comment type="caution">
    <text evidence="18">The sequence shown here is derived from an EMBL/GenBank/DDBJ whole genome shotgun (WGS) entry which is preliminary data.</text>
</comment>
<dbReference type="InterPro" id="IPR048293">
    <property type="entry name" value="PIF1_RRM3_pfh1"/>
</dbReference>
<evidence type="ECO:0000256" key="7">
    <source>
        <dbReference type="ARBA" id="ARBA00022840"/>
    </source>
</evidence>
<comment type="subcellular location">
    <subcellularLocation>
        <location evidence="2">Nucleus</location>
        <location evidence="2">Nucleolus</location>
    </subcellularLocation>
    <subcellularLocation>
        <location evidence="15">Nucleus</location>
    </subcellularLocation>
    <subcellularLocation>
        <location evidence="15">Mitochondrion</location>
    </subcellularLocation>
</comment>
<comment type="cofactor">
    <cofactor evidence="1 15">
        <name>Mg(2+)</name>
        <dbReference type="ChEBI" id="CHEBI:18420"/>
    </cofactor>
</comment>
<keyword evidence="11 15" id="KW-0234">DNA repair</keyword>
<dbReference type="GO" id="GO:0000723">
    <property type="term" value="P:telomere maintenance"/>
    <property type="evidence" value="ECO:0007669"/>
    <property type="project" value="InterPro"/>
</dbReference>
<evidence type="ECO:0000256" key="3">
    <source>
        <dbReference type="ARBA" id="ARBA00022741"/>
    </source>
</evidence>
<keyword evidence="12 15" id="KW-0413">Isomerase</keyword>
<evidence type="ECO:0000256" key="1">
    <source>
        <dbReference type="ARBA" id="ARBA00001946"/>
    </source>
</evidence>
<dbReference type="STRING" id="2070753.A0A3A2ZL16"/>
<comment type="similarity">
    <text evidence="15">Belongs to the helicase family. PIF1 subfamily.</text>
</comment>
<keyword evidence="13 15" id="KW-0539">Nucleus</keyword>
<keyword evidence="8 15" id="KW-0238">DNA-binding</keyword>
<evidence type="ECO:0000256" key="11">
    <source>
        <dbReference type="ARBA" id="ARBA00023204"/>
    </source>
</evidence>
<dbReference type="InterPro" id="IPR051055">
    <property type="entry name" value="PIF1_helicase"/>
</dbReference>
<dbReference type="FunFam" id="3.40.50.300:FF:001226">
    <property type="entry name" value="ATP-dependent DNA helicase PIF1"/>
    <property type="match status" value="1"/>
</dbReference>
<feature type="domain" description="AAA+ ATPase" evidence="17">
    <location>
        <begin position="257"/>
        <end position="450"/>
    </location>
</feature>
<evidence type="ECO:0000256" key="2">
    <source>
        <dbReference type="ARBA" id="ARBA00004604"/>
    </source>
</evidence>
<dbReference type="Proteomes" id="UP000266188">
    <property type="component" value="Unassembled WGS sequence"/>
</dbReference>
<dbReference type="OrthoDB" id="432234at2759"/>
<evidence type="ECO:0000259" key="17">
    <source>
        <dbReference type="SMART" id="SM00382"/>
    </source>
</evidence>
<dbReference type="GO" id="GO:0016887">
    <property type="term" value="F:ATP hydrolysis activity"/>
    <property type="evidence" value="ECO:0007669"/>
    <property type="project" value="RHEA"/>
</dbReference>
<dbReference type="InterPro" id="IPR003593">
    <property type="entry name" value="AAA+_ATPase"/>
</dbReference>
<evidence type="ECO:0000313" key="18">
    <source>
        <dbReference type="EMBL" id="RJE23746.1"/>
    </source>
</evidence>
<dbReference type="GO" id="GO:0003697">
    <property type="term" value="F:single-stranded DNA binding"/>
    <property type="evidence" value="ECO:0007669"/>
    <property type="project" value="UniProtKB-ARBA"/>
</dbReference>
<dbReference type="PANTHER" id="PTHR47642">
    <property type="entry name" value="ATP-DEPENDENT DNA HELICASE"/>
    <property type="match status" value="1"/>
</dbReference>
<evidence type="ECO:0000256" key="4">
    <source>
        <dbReference type="ARBA" id="ARBA00022763"/>
    </source>
</evidence>
<feature type="compositionally biased region" description="Basic and acidic residues" evidence="16">
    <location>
        <begin position="209"/>
        <end position="229"/>
    </location>
</feature>
<keyword evidence="6 15" id="KW-0347">Helicase</keyword>
<dbReference type="AlphaFoldDB" id="A0A3A2ZL16"/>
<evidence type="ECO:0000256" key="15">
    <source>
        <dbReference type="HAMAP-Rule" id="MF_03176"/>
    </source>
</evidence>
<keyword evidence="4 15" id="KW-0227">DNA damage</keyword>
<evidence type="ECO:0000256" key="8">
    <source>
        <dbReference type="ARBA" id="ARBA00023125"/>
    </source>
</evidence>
<gene>
    <name evidence="15" type="primary">PIF1</name>
    <name evidence="18" type="ORF">PHISCL_03939</name>
</gene>
<proteinExistence type="inferred from homology"/>
<feature type="region of interest" description="Disordered" evidence="16">
    <location>
        <begin position="718"/>
        <end position="746"/>
    </location>
</feature>
<dbReference type="PANTHER" id="PTHR47642:SF5">
    <property type="entry name" value="ATP-DEPENDENT DNA HELICASE"/>
    <property type="match status" value="1"/>
</dbReference>
<feature type="DNA-binding region" evidence="15">
    <location>
        <begin position="673"/>
        <end position="692"/>
    </location>
</feature>
<evidence type="ECO:0000313" key="19">
    <source>
        <dbReference type="Proteomes" id="UP000266188"/>
    </source>
</evidence>
<dbReference type="GO" id="GO:0006310">
    <property type="term" value="P:DNA recombination"/>
    <property type="evidence" value="ECO:0007669"/>
    <property type="project" value="UniProtKB-UniRule"/>
</dbReference>
<feature type="compositionally biased region" description="Basic and acidic residues" evidence="16">
    <location>
        <begin position="171"/>
        <end position="186"/>
    </location>
</feature>
<feature type="compositionally biased region" description="Basic and acidic residues" evidence="16">
    <location>
        <begin position="1"/>
        <end position="10"/>
    </location>
</feature>
<feature type="binding site" evidence="15">
    <location>
        <begin position="265"/>
        <end position="272"/>
    </location>
    <ligand>
        <name>ATP</name>
        <dbReference type="ChEBI" id="CHEBI:30616"/>
    </ligand>
</feature>
<comment type="function">
    <text evidence="15">DNA-dependent ATPase and 5'-3' DNA helicase required for the maintenance of both mitochondrial and nuclear genome stability.</text>
</comment>
<feature type="region of interest" description="Disordered" evidence="16">
    <location>
        <begin position="1"/>
        <end position="234"/>
    </location>
</feature>
<evidence type="ECO:0000256" key="9">
    <source>
        <dbReference type="ARBA" id="ARBA00023128"/>
    </source>
</evidence>
<keyword evidence="9 15" id="KW-0496">Mitochondrion</keyword>
<evidence type="ECO:0000256" key="12">
    <source>
        <dbReference type="ARBA" id="ARBA00023235"/>
    </source>
</evidence>
<feature type="compositionally biased region" description="Polar residues" evidence="16">
    <location>
        <begin position="101"/>
        <end position="110"/>
    </location>
</feature>
<dbReference type="InterPro" id="IPR049163">
    <property type="entry name" value="Pif1-like_2B_dom"/>
</dbReference>
<keyword evidence="5 15" id="KW-0378">Hydrolase</keyword>
<dbReference type="GO" id="GO:0043139">
    <property type="term" value="F:5'-3' DNA helicase activity"/>
    <property type="evidence" value="ECO:0007669"/>
    <property type="project" value="UniProtKB-UniRule"/>
</dbReference>
<dbReference type="GO" id="GO:0006281">
    <property type="term" value="P:DNA repair"/>
    <property type="evidence" value="ECO:0007669"/>
    <property type="project" value="UniProtKB-UniRule"/>
</dbReference>
<comment type="catalytic activity">
    <reaction evidence="14 15">
        <text>ATP + H2O = ADP + phosphate + H(+)</text>
        <dbReference type="Rhea" id="RHEA:13065"/>
        <dbReference type="ChEBI" id="CHEBI:15377"/>
        <dbReference type="ChEBI" id="CHEBI:15378"/>
        <dbReference type="ChEBI" id="CHEBI:30616"/>
        <dbReference type="ChEBI" id="CHEBI:43474"/>
        <dbReference type="ChEBI" id="CHEBI:456216"/>
        <dbReference type="EC" id="5.6.2.3"/>
    </reaction>
</comment>
<reference evidence="19" key="1">
    <citation type="submission" date="2017-02" db="EMBL/GenBank/DDBJ databases">
        <authorList>
            <person name="Tafer H."/>
            <person name="Lopandic K."/>
        </authorList>
    </citation>
    <scope>NUCLEOTIDE SEQUENCE [LARGE SCALE GENOMIC DNA]</scope>
    <source>
        <strain evidence="19">CBS 366.77</strain>
    </source>
</reference>
<dbReference type="Pfam" id="PF21530">
    <property type="entry name" value="Pif1_2B_dom"/>
    <property type="match status" value="1"/>
</dbReference>
<feature type="compositionally biased region" description="Low complexity" evidence="16">
    <location>
        <begin position="149"/>
        <end position="159"/>
    </location>
</feature>
<dbReference type="GO" id="GO:0005524">
    <property type="term" value="F:ATP binding"/>
    <property type="evidence" value="ECO:0007669"/>
    <property type="project" value="UniProtKB-UniRule"/>
</dbReference>
<feature type="compositionally biased region" description="Acidic residues" evidence="16">
    <location>
        <begin position="61"/>
        <end position="73"/>
    </location>
</feature>
<feature type="compositionally biased region" description="Polar residues" evidence="16">
    <location>
        <begin position="718"/>
        <end position="727"/>
    </location>
</feature>
<keyword evidence="10 15" id="KW-0233">DNA recombination</keyword>
<organism evidence="18 19">
    <name type="scientific">Aspergillus sclerotialis</name>
    <dbReference type="NCBI Taxonomy" id="2070753"/>
    <lineage>
        <taxon>Eukaryota</taxon>
        <taxon>Fungi</taxon>
        <taxon>Dikarya</taxon>
        <taxon>Ascomycota</taxon>
        <taxon>Pezizomycotina</taxon>
        <taxon>Eurotiomycetes</taxon>
        <taxon>Eurotiomycetidae</taxon>
        <taxon>Eurotiales</taxon>
        <taxon>Aspergillaceae</taxon>
        <taxon>Aspergillus</taxon>
        <taxon>Aspergillus subgen. Polypaecilum</taxon>
    </lineage>
</organism>
<evidence type="ECO:0000256" key="14">
    <source>
        <dbReference type="ARBA" id="ARBA00048954"/>
    </source>
</evidence>
<keyword evidence="3 15" id="KW-0547">Nucleotide-binding</keyword>
<dbReference type="EMBL" id="MVGC01000107">
    <property type="protein sequence ID" value="RJE23746.1"/>
    <property type="molecule type" value="Genomic_DNA"/>
</dbReference>
<dbReference type="HAMAP" id="MF_03176">
    <property type="entry name" value="PIF1"/>
    <property type="match status" value="1"/>
</dbReference>
<evidence type="ECO:0000256" key="5">
    <source>
        <dbReference type="ARBA" id="ARBA00022801"/>
    </source>
</evidence>
<evidence type="ECO:0000256" key="10">
    <source>
        <dbReference type="ARBA" id="ARBA00023172"/>
    </source>
</evidence>
<dbReference type="SMART" id="SM00382">
    <property type="entry name" value="AAA"/>
    <property type="match status" value="1"/>
</dbReference>
<evidence type="ECO:0000256" key="16">
    <source>
        <dbReference type="SAM" id="MobiDB-lite"/>
    </source>
</evidence>
<feature type="compositionally biased region" description="Basic and acidic residues" evidence="16">
    <location>
        <begin position="85"/>
        <end position="98"/>
    </location>
</feature>
<dbReference type="CDD" id="cd18037">
    <property type="entry name" value="DEXSc_Pif1_like"/>
    <property type="match status" value="1"/>
</dbReference>